<dbReference type="InterPro" id="IPR029044">
    <property type="entry name" value="Nucleotide-diphossugar_trans"/>
</dbReference>
<dbReference type="GO" id="GO:0016757">
    <property type="term" value="F:glycosyltransferase activity"/>
    <property type="evidence" value="ECO:0007669"/>
    <property type="project" value="UniProtKB-KW"/>
</dbReference>
<evidence type="ECO:0000313" key="2">
    <source>
        <dbReference type="Proteomes" id="UP000192042"/>
    </source>
</evidence>
<keyword evidence="1" id="KW-0808">Transferase</keyword>
<keyword evidence="1" id="KW-0328">Glycosyltransferase</keyword>
<accession>A0A1W1IB59</accession>
<organism evidence="1 2">
    <name type="scientific">Nitrospira japonica</name>
    <dbReference type="NCBI Taxonomy" id="1325564"/>
    <lineage>
        <taxon>Bacteria</taxon>
        <taxon>Pseudomonadati</taxon>
        <taxon>Nitrospirota</taxon>
        <taxon>Nitrospiria</taxon>
        <taxon>Nitrospirales</taxon>
        <taxon>Nitrospiraceae</taxon>
        <taxon>Nitrospira</taxon>
    </lineage>
</organism>
<gene>
    <name evidence="1" type="primary">gpgS</name>
    <name evidence="1" type="ORF">NSJP_3836</name>
</gene>
<dbReference type="EMBL" id="LT828648">
    <property type="protein sequence ID" value="SLM50003.1"/>
    <property type="molecule type" value="Genomic_DNA"/>
</dbReference>
<dbReference type="Proteomes" id="UP000192042">
    <property type="component" value="Chromosome I"/>
</dbReference>
<protein>
    <submittedName>
        <fullName evidence="1">Glucosyl-3-phosphoglycerate synthase</fullName>
        <ecNumber evidence="1">2.4.1.266</ecNumber>
    </submittedName>
</protein>
<dbReference type="KEGG" id="nja:NSJP_3836"/>
<proteinExistence type="predicted"/>
<evidence type="ECO:0000313" key="1">
    <source>
        <dbReference type="EMBL" id="SLM50003.1"/>
    </source>
</evidence>
<dbReference type="STRING" id="1325564.NSJP_3836"/>
<dbReference type="AlphaFoldDB" id="A0A1W1IB59"/>
<dbReference type="SUPFAM" id="SSF53448">
    <property type="entry name" value="Nucleotide-diphospho-sugar transferases"/>
    <property type="match status" value="1"/>
</dbReference>
<name>A0A1W1IB59_9BACT</name>
<reference evidence="1 2" key="1">
    <citation type="submission" date="2017-03" db="EMBL/GenBank/DDBJ databases">
        <authorList>
            <person name="Afonso C.L."/>
            <person name="Miller P.J."/>
            <person name="Scott M.A."/>
            <person name="Spackman E."/>
            <person name="Goraichik I."/>
            <person name="Dimitrov K.M."/>
            <person name="Suarez D.L."/>
            <person name="Swayne D.E."/>
        </authorList>
    </citation>
    <scope>NUCLEOTIDE SEQUENCE [LARGE SCALE GENOMIC DNA]</scope>
    <source>
        <strain evidence="1">Genome sequencing of Nitrospira japonica strain NJ11</strain>
    </source>
</reference>
<dbReference type="EC" id="2.4.1.266" evidence="1"/>
<dbReference type="Gene3D" id="3.90.550.10">
    <property type="entry name" value="Spore Coat Polysaccharide Biosynthesis Protein SpsA, Chain A"/>
    <property type="match status" value="1"/>
</dbReference>
<keyword evidence="2" id="KW-1185">Reference proteome</keyword>
<sequence length="416" mass="47035">MVLSDFYQNGVVTVLHRLGPSNVAQLERELARHGSTHPIALVLPCLYAELARPALRHILDTLSGLSYLNEIVVSLDRASALEFRLAKQYFSALPQRVRLIWNDGHRIQSLLKLFVAKNLDIGHPGKGRGCWMAFGYILARNESQVIALHDCDIASYSREYLARLCYPIANPNLNYEFCKGYYSRVTDRLHGRVTRLFITPLIRSLQQLVGPHPLLTFLDSFRYPLAGEFAMVRDLAWTNRIPGDWGLEIGVLAEIYRNCALRRICQADIADTYDHKHQPLSDNDADTGLLKMCVDITKSLFRNLASEGVVLSDSVLKTLRATYVQSAQEAINRYENDAAINSLMFDRHEERTAVEVFLQGMKLATEGFLDDPLGVPMISNWSRVTHAIPDVFDRMIEAVEEDHAWDPTAEPAVTPR</sequence>